<comment type="caution">
    <text evidence="1">The sequence shown here is derived from an EMBL/GenBank/DDBJ whole genome shotgun (WGS) entry which is preliminary data.</text>
</comment>
<dbReference type="EMBL" id="JADFTS010000002">
    <property type="protein sequence ID" value="KAF9622492.1"/>
    <property type="molecule type" value="Genomic_DNA"/>
</dbReference>
<accession>A0A835MAJ0</accession>
<dbReference type="OrthoDB" id="1910373at2759"/>
<dbReference type="Pfam" id="PF14290">
    <property type="entry name" value="SDH5_plant"/>
    <property type="match status" value="1"/>
</dbReference>
<evidence type="ECO:0008006" key="3">
    <source>
        <dbReference type="Google" id="ProtNLM"/>
    </source>
</evidence>
<dbReference type="GO" id="GO:0006099">
    <property type="term" value="P:tricarboxylic acid cycle"/>
    <property type="evidence" value="ECO:0007669"/>
    <property type="project" value="InterPro"/>
</dbReference>
<sequence length="218" mass="25056">MERVALLRCLYRSSTRFIASRYTTNKNQQFCHGFHRYITPHRNITTNVSFVNPIGIGSIRSFCEDVTYLPVIRDPNIENVFKDLMDTSWDDLSDAIIDDAKNALSKNTKDRTGREVLVDVFRAAEAVEEFGRILVTLRMEIDDFIGMSGEKIGPLPNEHEEALLEVHKRYEAYLDAFGPDEIYLQKKVETELGAKMNLLKMRCSFLDAEWGKVNIHSS</sequence>
<dbReference type="InterPro" id="IPR025397">
    <property type="entry name" value="SDH5"/>
</dbReference>
<reference evidence="1 2" key="1">
    <citation type="submission" date="2020-10" db="EMBL/GenBank/DDBJ databases">
        <title>The Coptis chinensis genome and diversification of protoberbering-type alkaloids.</title>
        <authorList>
            <person name="Wang B."/>
            <person name="Shu S."/>
            <person name="Song C."/>
            <person name="Liu Y."/>
        </authorList>
    </citation>
    <scope>NUCLEOTIDE SEQUENCE [LARGE SCALE GENOMIC DNA]</scope>
    <source>
        <strain evidence="1">HL-2020</strain>
        <tissue evidence="1">Leaf</tissue>
    </source>
</reference>
<dbReference type="PANTHER" id="PTHR36139:SF1">
    <property type="entry name" value="SUCCINATE DEHYDROGENASE SUBUNIT 5, MITOCHONDRIAL"/>
    <property type="match status" value="1"/>
</dbReference>
<name>A0A835MAJ0_9MAGN</name>
<dbReference type="Proteomes" id="UP000631114">
    <property type="component" value="Unassembled WGS sequence"/>
</dbReference>
<evidence type="ECO:0000313" key="2">
    <source>
        <dbReference type="Proteomes" id="UP000631114"/>
    </source>
</evidence>
<dbReference type="AlphaFoldDB" id="A0A835MAJ0"/>
<proteinExistence type="predicted"/>
<evidence type="ECO:0000313" key="1">
    <source>
        <dbReference type="EMBL" id="KAF9622492.1"/>
    </source>
</evidence>
<gene>
    <name evidence="1" type="ORF">IFM89_031896</name>
</gene>
<dbReference type="GO" id="GO:0045273">
    <property type="term" value="C:respiratory chain complex II (succinate dehydrogenase)"/>
    <property type="evidence" value="ECO:0007669"/>
    <property type="project" value="InterPro"/>
</dbReference>
<dbReference type="PANTHER" id="PTHR36139">
    <property type="entry name" value="SUCCINATE DEHYDROGENASE SUBUNIT 5, MITOCHONDRIAL"/>
    <property type="match status" value="1"/>
</dbReference>
<organism evidence="1 2">
    <name type="scientific">Coptis chinensis</name>
    <dbReference type="NCBI Taxonomy" id="261450"/>
    <lineage>
        <taxon>Eukaryota</taxon>
        <taxon>Viridiplantae</taxon>
        <taxon>Streptophyta</taxon>
        <taxon>Embryophyta</taxon>
        <taxon>Tracheophyta</taxon>
        <taxon>Spermatophyta</taxon>
        <taxon>Magnoliopsida</taxon>
        <taxon>Ranunculales</taxon>
        <taxon>Ranunculaceae</taxon>
        <taxon>Coptidoideae</taxon>
        <taxon>Coptis</taxon>
    </lineage>
</organism>
<protein>
    <recommendedName>
        <fullName evidence="3">Succinate dehydrogenase subunit 5, mitochondrial</fullName>
    </recommendedName>
</protein>
<keyword evidence="2" id="KW-1185">Reference proteome</keyword>